<proteinExistence type="predicted"/>
<dbReference type="GO" id="GO:0016706">
    <property type="term" value="F:2-oxoglutarate-dependent dioxygenase activity"/>
    <property type="evidence" value="ECO:0007669"/>
    <property type="project" value="TreeGrafter"/>
</dbReference>
<dbReference type="InterPro" id="IPR050910">
    <property type="entry name" value="JMJD6_ArgDemeth/LysHydrox"/>
</dbReference>
<comment type="caution">
    <text evidence="2">The sequence shown here is derived from an EMBL/GenBank/DDBJ whole genome shotgun (WGS) entry which is preliminary data.</text>
</comment>
<keyword evidence="1" id="KW-0812">Transmembrane</keyword>
<organism evidence="2 3">
    <name type="scientific">Ridgeia piscesae</name>
    <name type="common">Tubeworm</name>
    <dbReference type="NCBI Taxonomy" id="27915"/>
    <lineage>
        <taxon>Eukaryota</taxon>
        <taxon>Metazoa</taxon>
        <taxon>Spiralia</taxon>
        <taxon>Lophotrochozoa</taxon>
        <taxon>Annelida</taxon>
        <taxon>Polychaeta</taxon>
        <taxon>Sedentaria</taxon>
        <taxon>Canalipalpata</taxon>
        <taxon>Sabellida</taxon>
        <taxon>Siboglinidae</taxon>
        <taxon>Ridgeia</taxon>
    </lineage>
</organism>
<feature type="transmembrane region" description="Helical" evidence="1">
    <location>
        <begin position="57"/>
        <end position="77"/>
    </location>
</feature>
<sequence length="330" mass="38208">MAAAMKEGVALEEMFLQLKNEFVMKKKLDPKTVRAHFLARVKEGPPRKIDMLERYKLSLFFLLPVALAILLGAILLGDTLLEISEGRHYCALETNQFLMEMVRPIFNCELCRNMTRIERIPKISRQEFLEKYAYTTIPVVITGATDGWKALDTFSYRYFKKLYTHHRGGMESVDKDCQFFNWGYPFESMQHVFNMTDAQADLEPGEESWYVGWSNCHGDTAKVLREHYETPYFLPEKSETSTLDWIFIGWPGPGAFMHIDKVGRPSWQAQISGRKKWKFVPVPECAGICKDEYEVIVEKGDIMILDSNQWYHSTFVMPGEISITIGSEYD</sequence>
<dbReference type="Gene3D" id="2.60.120.650">
    <property type="entry name" value="Cupin"/>
    <property type="match status" value="1"/>
</dbReference>
<keyword evidence="1" id="KW-1133">Transmembrane helix</keyword>
<dbReference type="SUPFAM" id="SSF51197">
    <property type="entry name" value="Clavaminate synthase-like"/>
    <property type="match status" value="1"/>
</dbReference>
<keyword evidence="3" id="KW-1185">Reference proteome</keyword>
<dbReference type="AlphaFoldDB" id="A0AAD9PCP8"/>
<dbReference type="PANTHER" id="PTHR12480">
    <property type="entry name" value="ARGININE DEMETHYLASE AND LYSYL-HYDROXYLASE JMJD"/>
    <property type="match status" value="1"/>
</dbReference>
<dbReference type="EMBL" id="JAODUO010000035">
    <property type="protein sequence ID" value="KAK2192274.1"/>
    <property type="molecule type" value="Genomic_DNA"/>
</dbReference>
<evidence type="ECO:0000313" key="3">
    <source>
        <dbReference type="Proteomes" id="UP001209878"/>
    </source>
</evidence>
<dbReference type="Proteomes" id="UP001209878">
    <property type="component" value="Unassembled WGS sequence"/>
</dbReference>
<name>A0AAD9PCP8_RIDPI</name>
<protein>
    <recommendedName>
        <fullName evidence="4">Cupin-like domain-containing protein</fullName>
    </recommendedName>
</protein>
<reference evidence="2" key="1">
    <citation type="journal article" date="2023" name="Mol. Biol. Evol.">
        <title>Third-Generation Sequencing Reveals the Adaptive Role of the Epigenome in Three Deep-Sea Polychaetes.</title>
        <authorList>
            <person name="Perez M."/>
            <person name="Aroh O."/>
            <person name="Sun Y."/>
            <person name="Lan Y."/>
            <person name="Juniper S.K."/>
            <person name="Young C.R."/>
            <person name="Angers B."/>
            <person name="Qian P.Y."/>
        </authorList>
    </citation>
    <scope>NUCLEOTIDE SEQUENCE</scope>
    <source>
        <strain evidence="2">R07B-5</strain>
    </source>
</reference>
<gene>
    <name evidence="2" type="ORF">NP493_35g03047</name>
</gene>
<evidence type="ECO:0000256" key="1">
    <source>
        <dbReference type="SAM" id="Phobius"/>
    </source>
</evidence>
<dbReference type="PANTHER" id="PTHR12480:SF19">
    <property type="entry name" value="CUPIN-LIKE DOMAIN-CONTAINING PROTEIN"/>
    <property type="match status" value="1"/>
</dbReference>
<evidence type="ECO:0008006" key="4">
    <source>
        <dbReference type="Google" id="ProtNLM"/>
    </source>
</evidence>
<accession>A0AAD9PCP8</accession>
<keyword evidence="1" id="KW-0472">Membrane</keyword>
<evidence type="ECO:0000313" key="2">
    <source>
        <dbReference type="EMBL" id="KAK2192274.1"/>
    </source>
</evidence>